<dbReference type="EC" id="1.11.1.9" evidence="1"/>
<dbReference type="EMBL" id="QTSX02005084">
    <property type="protein sequence ID" value="KAJ9061228.1"/>
    <property type="molecule type" value="Genomic_DNA"/>
</dbReference>
<evidence type="ECO:0000313" key="1">
    <source>
        <dbReference type="EMBL" id="KAJ9061228.1"/>
    </source>
</evidence>
<keyword evidence="1" id="KW-0575">Peroxidase</keyword>
<keyword evidence="1" id="KW-0560">Oxidoreductase</keyword>
<protein>
    <submittedName>
        <fullName evidence="1">Glutathione peroxidase 2</fullName>
        <ecNumber evidence="1">1.11.1.9</ecNumber>
    </submittedName>
</protein>
<comment type="caution">
    <text evidence="1">The sequence shown here is derived from an EMBL/GenBank/DDBJ whole genome shotgun (WGS) entry which is preliminary data.</text>
</comment>
<sequence length="195" mass="21997">MEDTRSDDKHIDEKPISDTGHIDEKHISDDKRPVEKSASNAKQNDPIINLGYKLIFTISLLVVLIVNVASECGFTSQYGGLQKMYVDLKGRGFEIIAFPSDQFSQELDTEQEIYDFCTSTFGVTFPLMAKVQLNGNKAHPIYKYLTKVKPGMLGTNSVKWNFEKFLIDRKGNVVERYSSIVTPEKLRPDVEGLLG</sequence>
<reference evidence="1" key="1">
    <citation type="submission" date="2022-04" db="EMBL/GenBank/DDBJ databases">
        <title>Genome of the entomopathogenic fungus Entomophthora muscae.</title>
        <authorList>
            <person name="Elya C."/>
            <person name="Lovett B.R."/>
            <person name="Lee E."/>
            <person name="Macias A.M."/>
            <person name="Hajek A.E."/>
            <person name="De Bivort B.L."/>
            <person name="Kasson M.T."/>
            <person name="De Fine Licht H.H."/>
            <person name="Stajich J.E."/>
        </authorList>
    </citation>
    <scope>NUCLEOTIDE SEQUENCE</scope>
    <source>
        <strain evidence="1">Berkeley</strain>
    </source>
</reference>
<organism evidence="1 2">
    <name type="scientific">Entomophthora muscae</name>
    <dbReference type="NCBI Taxonomy" id="34485"/>
    <lineage>
        <taxon>Eukaryota</taxon>
        <taxon>Fungi</taxon>
        <taxon>Fungi incertae sedis</taxon>
        <taxon>Zoopagomycota</taxon>
        <taxon>Entomophthoromycotina</taxon>
        <taxon>Entomophthoromycetes</taxon>
        <taxon>Entomophthorales</taxon>
        <taxon>Entomophthoraceae</taxon>
        <taxon>Entomophthora</taxon>
    </lineage>
</organism>
<gene>
    <name evidence="1" type="primary">GPX2_2</name>
    <name evidence="1" type="ORF">DSO57_1022552</name>
</gene>
<keyword evidence="2" id="KW-1185">Reference proteome</keyword>
<proteinExistence type="predicted"/>
<evidence type="ECO:0000313" key="2">
    <source>
        <dbReference type="Proteomes" id="UP001165960"/>
    </source>
</evidence>
<accession>A0ACC2SG10</accession>
<dbReference type="Proteomes" id="UP001165960">
    <property type="component" value="Unassembled WGS sequence"/>
</dbReference>
<name>A0ACC2SG10_9FUNG</name>